<reference evidence="2 3" key="1">
    <citation type="journal article" date="2016" name="Biochim. Biophys. Acta">
        <title>Characterization of red-shifted phycobilisomes isolated from the chlorophyll f-containing cyanobacterium Halomicronema hongdechloris.</title>
        <authorList>
            <person name="Li Y."/>
            <person name="Lin Y."/>
            <person name="Garvey C.J."/>
            <person name="Birch D."/>
            <person name="Corkery R.W."/>
            <person name="Loughlin P.C."/>
            <person name="Scheer H."/>
            <person name="Willows R.D."/>
            <person name="Chen M."/>
        </authorList>
    </citation>
    <scope>NUCLEOTIDE SEQUENCE [LARGE SCALE GENOMIC DNA]</scope>
    <source>
        <strain evidence="2 3">C2206</strain>
    </source>
</reference>
<dbReference type="InterPro" id="IPR012296">
    <property type="entry name" value="Nuclease_put_TT1808"/>
</dbReference>
<organism evidence="2 3">
    <name type="scientific">Halomicronema hongdechloris C2206</name>
    <dbReference type="NCBI Taxonomy" id="1641165"/>
    <lineage>
        <taxon>Bacteria</taxon>
        <taxon>Bacillati</taxon>
        <taxon>Cyanobacteriota</taxon>
        <taxon>Cyanophyceae</taxon>
        <taxon>Nodosilineales</taxon>
        <taxon>Nodosilineaceae</taxon>
        <taxon>Halomicronema</taxon>
    </lineage>
</organism>
<dbReference type="Proteomes" id="UP000191901">
    <property type="component" value="Chromosome"/>
</dbReference>
<dbReference type="PANTHER" id="PTHR35400">
    <property type="entry name" value="SLR1083 PROTEIN"/>
    <property type="match status" value="1"/>
</dbReference>
<name>A0A1Z3HT76_9CYAN</name>
<evidence type="ECO:0000313" key="3">
    <source>
        <dbReference type="Proteomes" id="UP000191901"/>
    </source>
</evidence>
<protein>
    <recommendedName>
        <fullName evidence="1">Putative restriction endonuclease domain-containing protein</fullName>
    </recommendedName>
</protein>
<proteinExistence type="predicted"/>
<evidence type="ECO:0000313" key="2">
    <source>
        <dbReference type="EMBL" id="ASC73509.1"/>
    </source>
</evidence>
<dbReference type="KEGG" id="hhg:XM38_044760"/>
<evidence type="ECO:0000259" key="1">
    <source>
        <dbReference type="Pfam" id="PF05685"/>
    </source>
</evidence>
<gene>
    <name evidence="2" type="ORF">XM38_044760</name>
</gene>
<sequence>MIAASQSLTQLRLISTADYHRMAEVGILGADEQVELIAGQIIQKMPKGPAHSALCKRLEKLLESQLGEHALVRMQDPIQLDDYSEPEPDIAVVRPQDDFYASHHPIPTDVFLILEVADTTLERDLGSKADLYSAAGILDYWVLNLSAQQLHIFREPSPGGYRRQLVLKAPQSVRLQAFPTCEVSVQACFGMA</sequence>
<dbReference type="RefSeq" id="WP_391540789.1">
    <property type="nucleotide sequence ID" value="NZ_CP021983.2"/>
</dbReference>
<dbReference type="Gene3D" id="3.90.1570.10">
    <property type="entry name" value="tt1808, chain A"/>
    <property type="match status" value="1"/>
</dbReference>
<dbReference type="CDD" id="cd06260">
    <property type="entry name" value="DUF820-like"/>
    <property type="match status" value="1"/>
</dbReference>
<dbReference type="AlphaFoldDB" id="A0A1Z3HT76"/>
<dbReference type="SUPFAM" id="SSF52980">
    <property type="entry name" value="Restriction endonuclease-like"/>
    <property type="match status" value="1"/>
</dbReference>
<feature type="domain" description="Putative restriction endonuclease" evidence="1">
    <location>
        <begin position="17"/>
        <end position="185"/>
    </location>
</feature>
<dbReference type="Pfam" id="PF05685">
    <property type="entry name" value="Uma2"/>
    <property type="match status" value="1"/>
</dbReference>
<dbReference type="PANTHER" id="PTHR35400:SF1">
    <property type="entry name" value="SLR1083 PROTEIN"/>
    <property type="match status" value="1"/>
</dbReference>
<accession>A0A1Z3HT76</accession>
<keyword evidence="3" id="KW-1185">Reference proteome</keyword>
<dbReference type="EMBL" id="CP021983">
    <property type="protein sequence ID" value="ASC73509.1"/>
    <property type="molecule type" value="Genomic_DNA"/>
</dbReference>
<dbReference type="InterPro" id="IPR011335">
    <property type="entry name" value="Restrct_endonuc-II-like"/>
</dbReference>
<dbReference type="InterPro" id="IPR008538">
    <property type="entry name" value="Uma2"/>
</dbReference>